<sequence length="363" mass="41264">MDKRSGVMKSICLFNHKGGVSKTTTTFNLGWMLANKGYKVVMVDLDSQCNLTGQVFGYKLLEEDYFETFYNERTYISMSPIVKGLVDGESVESIIKLAGERLYETQNPNLMLLAGHLNVSDLDSQITVSLKIASGIPATKNIVGNLPAVLKRIAENFDADYLLFDLSPNVGGLNEIILMSSDYFIVPTSPDYFCVQAIDSLTKNIKKWKREINRFKEDNEIVQKNYAVHNEPKFIGIIQQRYRPRSERPASSFQNWIDKINIAVNNKLVPTLEDLNCILPHDHIKTVLEKSDLKPYTLAYIPDFNSLIAISHLEKRPIFELTSEDIRKHSNVFGRALDTMAESAEKFHNVFDGLTDRIIEITR</sequence>
<dbReference type="PANTHER" id="PTHR13696:SF52">
    <property type="entry name" value="PARA FAMILY PROTEIN CT_582"/>
    <property type="match status" value="1"/>
</dbReference>
<dbReference type="InterPro" id="IPR025669">
    <property type="entry name" value="AAA_dom"/>
</dbReference>
<dbReference type="OrthoDB" id="9791162at2"/>
<dbReference type="STRING" id="1298594.GCA_001312465_01439"/>
<feature type="domain" description="AAA" evidence="2">
    <location>
        <begin position="8"/>
        <end position="214"/>
    </location>
</feature>
<evidence type="ECO:0000313" key="4">
    <source>
        <dbReference type="Proteomes" id="UP000237916"/>
    </source>
</evidence>
<dbReference type="Proteomes" id="UP000237916">
    <property type="component" value="Unassembled WGS sequence"/>
</dbReference>
<dbReference type="InterPro" id="IPR027417">
    <property type="entry name" value="P-loop_NTPase"/>
</dbReference>
<dbReference type="Gene3D" id="3.40.50.300">
    <property type="entry name" value="P-loop containing nucleotide triphosphate hydrolases"/>
    <property type="match status" value="1"/>
</dbReference>
<comment type="caution">
    <text evidence="3">The sequence shown here is derived from an EMBL/GenBank/DDBJ whole genome shotgun (WGS) entry which is preliminary data.</text>
</comment>
<evidence type="ECO:0000256" key="1">
    <source>
        <dbReference type="SAM" id="Coils"/>
    </source>
</evidence>
<accession>A0A2S7ZCI4</accession>
<protein>
    <recommendedName>
        <fullName evidence="2">AAA domain-containing protein</fullName>
    </recommendedName>
</protein>
<keyword evidence="1" id="KW-0175">Coiled coil</keyword>
<proteinExistence type="predicted"/>
<dbReference type="SUPFAM" id="SSF52540">
    <property type="entry name" value="P-loop containing nucleoside triphosphate hydrolases"/>
    <property type="match status" value="1"/>
</dbReference>
<organism evidence="3 4">
    <name type="scientific">Veillonella denticariosi JCM 15641</name>
    <dbReference type="NCBI Taxonomy" id="1298594"/>
    <lineage>
        <taxon>Bacteria</taxon>
        <taxon>Bacillati</taxon>
        <taxon>Bacillota</taxon>
        <taxon>Negativicutes</taxon>
        <taxon>Veillonellales</taxon>
        <taxon>Veillonellaceae</taxon>
        <taxon>Veillonella</taxon>
    </lineage>
</organism>
<gene>
    <name evidence="3" type="ORF">VEHSUH05_00420</name>
</gene>
<keyword evidence="4" id="KW-1185">Reference proteome</keyword>
<dbReference type="CDD" id="cd02042">
    <property type="entry name" value="ParAB_family"/>
    <property type="match status" value="1"/>
</dbReference>
<dbReference type="PANTHER" id="PTHR13696">
    <property type="entry name" value="P-LOOP CONTAINING NUCLEOSIDE TRIPHOSPHATE HYDROLASE"/>
    <property type="match status" value="1"/>
</dbReference>
<evidence type="ECO:0000259" key="2">
    <source>
        <dbReference type="Pfam" id="PF13614"/>
    </source>
</evidence>
<dbReference type="Pfam" id="PF13614">
    <property type="entry name" value="AAA_31"/>
    <property type="match status" value="1"/>
</dbReference>
<evidence type="ECO:0000313" key="3">
    <source>
        <dbReference type="EMBL" id="PQL20929.1"/>
    </source>
</evidence>
<dbReference type="InterPro" id="IPR050678">
    <property type="entry name" value="DNA_Partitioning_ATPase"/>
</dbReference>
<reference evidence="3 4" key="1">
    <citation type="submission" date="2018-01" db="EMBL/GenBank/DDBJ databases">
        <title>Draft genome sequences of clinical isolates and type strains of oral Veillonella including Veillonella infantum sp., nov.</title>
        <authorList>
            <person name="Mashima I."/>
            <person name="Liao Y.-C."/>
            <person name="Sabharwal A."/>
            <person name="Haase E.M."/>
            <person name="Nakazawa F."/>
            <person name="Scannapieco F.A."/>
        </authorList>
    </citation>
    <scope>NUCLEOTIDE SEQUENCE [LARGE SCALE GENOMIC DNA]</scope>
    <source>
        <strain evidence="3 4">JCM 15641</strain>
    </source>
</reference>
<dbReference type="AlphaFoldDB" id="A0A2S7ZCI4"/>
<name>A0A2S7ZCI4_9FIRM</name>
<dbReference type="EMBL" id="PPDB01000001">
    <property type="protein sequence ID" value="PQL20929.1"/>
    <property type="molecule type" value="Genomic_DNA"/>
</dbReference>
<feature type="coiled-coil region" evidence="1">
    <location>
        <begin position="198"/>
        <end position="225"/>
    </location>
</feature>